<dbReference type="OrthoDB" id="2865734at2"/>
<feature type="transmembrane region" description="Helical" evidence="1">
    <location>
        <begin position="101"/>
        <end position="117"/>
    </location>
</feature>
<evidence type="ECO:0000256" key="1">
    <source>
        <dbReference type="SAM" id="Phobius"/>
    </source>
</evidence>
<name>U5L588_9BACI</name>
<accession>U5L588</accession>
<keyword evidence="1" id="KW-0472">Membrane</keyword>
<evidence type="ECO:0000313" key="2">
    <source>
        <dbReference type="EMBL" id="AGX02468.1"/>
    </source>
</evidence>
<dbReference type="AlphaFoldDB" id="U5L588"/>
<evidence type="ECO:0000313" key="3">
    <source>
        <dbReference type="Proteomes" id="UP000017805"/>
    </source>
</evidence>
<dbReference type="KEGG" id="bif:N288_02515"/>
<dbReference type="HOGENOM" id="CLU_1248564_0_0_9"/>
<dbReference type="Proteomes" id="UP000017805">
    <property type="component" value="Chromosome"/>
</dbReference>
<dbReference type="EMBL" id="CP006643">
    <property type="protein sequence ID" value="AGX02468.1"/>
    <property type="molecule type" value="Genomic_DNA"/>
</dbReference>
<proteinExistence type="predicted"/>
<reference evidence="2 3" key="1">
    <citation type="submission" date="2013-07" db="EMBL/GenBank/DDBJ databases">
        <title>Complete genome sequence of Bacillus infantis NRRL B-14911 that has potential to induce cardiac disease by antigenic mimicry.</title>
        <authorList>
            <person name="Massilamany C."/>
            <person name="Smith T.P.L."/>
            <person name="Loy J.D."/>
            <person name="Barletta R."/>
            <person name="Reddy J."/>
        </authorList>
    </citation>
    <scope>NUCLEOTIDE SEQUENCE [LARGE SCALE GENOMIC DNA]</scope>
    <source>
        <strain evidence="2 3">NRRL B-14911</strain>
    </source>
</reference>
<dbReference type="RefSeq" id="WP_009792396.1">
    <property type="nucleotide sequence ID" value="NC_022524.1"/>
</dbReference>
<organism evidence="2 3">
    <name type="scientific">Bacillus infantis NRRL B-14911</name>
    <dbReference type="NCBI Taxonomy" id="1367477"/>
    <lineage>
        <taxon>Bacteria</taxon>
        <taxon>Bacillati</taxon>
        <taxon>Bacillota</taxon>
        <taxon>Bacilli</taxon>
        <taxon>Bacillales</taxon>
        <taxon>Bacillaceae</taxon>
        <taxon>Bacillus</taxon>
    </lineage>
</organism>
<dbReference type="PROSITE" id="PS51257">
    <property type="entry name" value="PROKAR_LIPOPROTEIN"/>
    <property type="match status" value="1"/>
</dbReference>
<keyword evidence="3" id="KW-1185">Reference proteome</keyword>
<feature type="transmembrane region" description="Helical" evidence="1">
    <location>
        <begin position="74"/>
        <end position="95"/>
    </location>
</feature>
<dbReference type="PATRIC" id="fig|1367477.3.peg.443"/>
<keyword evidence="1" id="KW-0812">Transmembrane</keyword>
<sequence length="221" mass="25651">MKGRKTMWLDLFFIMMFLIGCYYLLQLRLRIKKAADLSGQALFPRTQEEYSGILLPGEWKEMQPITKNTRSYQYIKWGTVCAFFLMAGFLLLLLLTDWFDPAFLNAAYIFFAIASFIRQPQNLFIMKDGMILHGRFYSQTEIRSFETEKIVRWHPLYGLDSRADNGYQLKLKVKNRLFQPGLIAVPDKKHLTAIENLLGNIGIERTSSSEYESKKESSSGA</sequence>
<evidence type="ECO:0008006" key="4">
    <source>
        <dbReference type="Google" id="ProtNLM"/>
    </source>
</evidence>
<gene>
    <name evidence="2" type="ORF">N288_02515</name>
</gene>
<protein>
    <recommendedName>
        <fullName evidence="4">DUF5673 domain-containing protein</fullName>
    </recommendedName>
</protein>
<feature type="transmembrane region" description="Helical" evidence="1">
    <location>
        <begin position="6"/>
        <end position="25"/>
    </location>
</feature>
<keyword evidence="1" id="KW-1133">Transmembrane helix</keyword>